<dbReference type="RefSeq" id="XP_005843463.1">
    <property type="nucleotide sequence ID" value="XM_005843401.1"/>
</dbReference>
<dbReference type="InParanoid" id="E1ZS66"/>
<gene>
    <name evidence="2" type="ORF">CHLNCDRAFT_141122</name>
</gene>
<feature type="region of interest" description="Disordered" evidence="1">
    <location>
        <begin position="765"/>
        <end position="801"/>
    </location>
</feature>
<dbReference type="KEGG" id="cvr:CHLNCDRAFT_141122"/>
<feature type="region of interest" description="Disordered" evidence="1">
    <location>
        <begin position="98"/>
        <end position="121"/>
    </location>
</feature>
<reference evidence="2 3" key="1">
    <citation type="journal article" date="2010" name="Plant Cell">
        <title>The Chlorella variabilis NC64A genome reveals adaptation to photosymbiosis, coevolution with viruses, and cryptic sex.</title>
        <authorList>
            <person name="Blanc G."/>
            <person name="Duncan G."/>
            <person name="Agarkova I."/>
            <person name="Borodovsky M."/>
            <person name="Gurnon J."/>
            <person name="Kuo A."/>
            <person name="Lindquist E."/>
            <person name="Lucas S."/>
            <person name="Pangilinan J."/>
            <person name="Polle J."/>
            <person name="Salamov A."/>
            <person name="Terry A."/>
            <person name="Yamada T."/>
            <person name="Dunigan D.D."/>
            <person name="Grigoriev I.V."/>
            <person name="Claverie J.M."/>
            <person name="Van Etten J.L."/>
        </authorList>
    </citation>
    <scope>NUCLEOTIDE SEQUENCE [LARGE SCALE GENOMIC DNA]</scope>
    <source>
        <strain evidence="2 3">NC64A</strain>
    </source>
</reference>
<dbReference type="AlphaFoldDB" id="E1ZS66"/>
<organism evidence="3">
    <name type="scientific">Chlorella variabilis</name>
    <name type="common">Green alga</name>
    <dbReference type="NCBI Taxonomy" id="554065"/>
    <lineage>
        <taxon>Eukaryota</taxon>
        <taxon>Viridiplantae</taxon>
        <taxon>Chlorophyta</taxon>
        <taxon>core chlorophytes</taxon>
        <taxon>Trebouxiophyceae</taxon>
        <taxon>Chlorellales</taxon>
        <taxon>Chlorellaceae</taxon>
        <taxon>Chlorella clade</taxon>
        <taxon>Chlorella</taxon>
    </lineage>
</organism>
<name>E1ZS66_CHLVA</name>
<evidence type="ECO:0000313" key="3">
    <source>
        <dbReference type="Proteomes" id="UP000008141"/>
    </source>
</evidence>
<accession>E1ZS66</accession>
<keyword evidence="3" id="KW-1185">Reference proteome</keyword>
<dbReference type="GeneID" id="17350775"/>
<evidence type="ECO:0000256" key="1">
    <source>
        <dbReference type="SAM" id="MobiDB-lite"/>
    </source>
</evidence>
<feature type="compositionally biased region" description="Low complexity" evidence="1">
    <location>
        <begin position="773"/>
        <end position="790"/>
    </location>
</feature>
<evidence type="ECO:0000313" key="2">
    <source>
        <dbReference type="EMBL" id="EFN51361.1"/>
    </source>
</evidence>
<dbReference type="EMBL" id="GL433865">
    <property type="protein sequence ID" value="EFN51361.1"/>
    <property type="molecule type" value="Genomic_DNA"/>
</dbReference>
<dbReference type="Proteomes" id="UP000008141">
    <property type="component" value="Unassembled WGS sequence"/>
</dbReference>
<proteinExistence type="predicted"/>
<sequence length="860" mass="89717">MHSMQASAPLAAVQGKVAQPQLQALPLVRGVQVLEGLRERYAEQSACATQTSGAAAKADAMRGVADLLAREPGLTVPAECMHLVLGLPLEQVQAAAAAAKHQRSEAGSGRPARRQKTAEHPPLLQEALDLLGVVSSRRPDLLSHVGPQSGNEPLRLAAALAELAAYGRAVHGASAAGDVAARAATLLQGMVLAVPALFGHIASRMADASAGGGALLALLRSPDAEVSAAAVAMLAQLLQANADQAPQGIGRSALASLGVKARSPVQHLLEAVQALQADEAPACARHLRLLQEHLHGGVPGKMEDLSLKSGEARQEVRVAVEARHATAHLPAIGTVLLNTTAAEARQLLMLSDERAAGNGDSVQEVKSWRATLKADVQAARPVLAATLRKMASAALSCDRLPREVHAQLAEMGVNERGFTAEKDAPRLVQEVVARATVQMVRALQPKVEGLHALMTDEDPDVAAIQLAAGMVRAQVTGSLLLSRFGLNIWATEFLPKLVFSIILQRRTVHALPSAAKLEVHEGSEAMLQDLLDQASPTRGGDEVAAANLQTLKPPCMAALWALYEARVASKPEGQLGEQEQQALELFRRAEQAAGPASPAQLVAVRDAVLTVPESARAWDLVAALGLCSSNPDKTSWPPVLRFAAELQGQVQSARSVAALAQAVHRLVERLRRPQHDVDDAYVLTRQATEVSALMSLLTLSLGIGSTMLPAAAQSEGSTLSAANDCLGAALDQQQRRDFDRAAGDAAAEARTHIYIEVETAVKTASKRRREHQAAQAAAAAAAAAAAPPASGSGGGELDLEGPRRAKTMPAAIDAARVVVDAALAPQPNQAALALVSSTGMSADATPFTPCAPRHSGRQRA</sequence>
<protein>
    <submittedName>
        <fullName evidence="2">Expressed protein</fullName>
    </submittedName>
</protein>